<dbReference type="PANTHER" id="PTHR30349">
    <property type="entry name" value="PHAGE INTEGRASE-RELATED"/>
    <property type="match status" value="1"/>
</dbReference>
<feature type="domain" description="Tyr recombinase" evidence="7">
    <location>
        <begin position="158"/>
        <end position="342"/>
    </location>
</feature>
<dbReference type="Gene3D" id="1.10.150.130">
    <property type="match status" value="1"/>
</dbReference>
<dbReference type="InterPro" id="IPR013762">
    <property type="entry name" value="Integrase-like_cat_sf"/>
</dbReference>
<dbReference type="Pfam" id="PF14659">
    <property type="entry name" value="Phage_int_SAM_3"/>
    <property type="match status" value="1"/>
</dbReference>
<comment type="similarity">
    <text evidence="2">Belongs to the 'phage' integrase family.</text>
</comment>
<dbReference type="InterPro" id="IPR050090">
    <property type="entry name" value="Tyrosine_recombinase_XerCD"/>
</dbReference>
<protein>
    <submittedName>
        <fullName evidence="9">Site-specific integrase</fullName>
    </submittedName>
</protein>
<dbReference type="PROSITE" id="PS51898">
    <property type="entry name" value="TYR_RECOMBINASE"/>
    <property type="match status" value="1"/>
</dbReference>
<evidence type="ECO:0000256" key="1">
    <source>
        <dbReference type="ARBA" id="ARBA00003283"/>
    </source>
</evidence>
<evidence type="ECO:0000259" key="7">
    <source>
        <dbReference type="PROSITE" id="PS51898"/>
    </source>
</evidence>
<gene>
    <name evidence="9" type="ORF">DW654_05685</name>
</gene>
<organism evidence="9 10">
    <name type="scientific">Roseburia inulinivorans</name>
    <dbReference type="NCBI Taxonomy" id="360807"/>
    <lineage>
        <taxon>Bacteria</taxon>
        <taxon>Bacillati</taxon>
        <taxon>Bacillota</taxon>
        <taxon>Clostridia</taxon>
        <taxon>Lachnospirales</taxon>
        <taxon>Lachnospiraceae</taxon>
        <taxon>Roseburia</taxon>
    </lineage>
</organism>
<dbReference type="PANTHER" id="PTHR30349:SF64">
    <property type="entry name" value="PROPHAGE INTEGRASE INTD-RELATED"/>
    <property type="match status" value="1"/>
</dbReference>
<evidence type="ECO:0000256" key="5">
    <source>
        <dbReference type="ARBA" id="ARBA00023172"/>
    </source>
</evidence>
<evidence type="ECO:0000256" key="4">
    <source>
        <dbReference type="ARBA" id="ARBA00023125"/>
    </source>
</evidence>
<dbReference type="RefSeq" id="WP_118202663.1">
    <property type="nucleotide sequence ID" value="NZ_QRHP01000004.1"/>
</dbReference>
<comment type="caution">
    <text evidence="9">The sequence shown here is derived from an EMBL/GenBank/DDBJ whole genome shotgun (WGS) entry which is preliminary data.</text>
</comment>
<evidence type="ECO:0000256" key="6">
    <source>
        <dbReference type="PROSITE-ProRule" id="PRU01248"/>
    </source>
</evidence>
<dbReference type="InterPro" id="IPR044068">
    <property type="entry name" value="CB"/>
</dbReference>
<dbReference type="CDD" id="cd01189">
    <property type="entry name" value="INT_ICEBs1_C_like"/>
    <property type="match status" value="1"/>
</dbReference>
<keyword evidence="3" id="KW-0229">DNA integration</keyword>
<keyword evidence="4 6" id="KW-0238">DNA-binding</keyword>
<dbReference type="InterPro" id="IPR010998">
    <property type="entry name" value="Integrase_recombinase_N"/>
</dbReference>
<dbReference type="InterPro" id="IPR004107">
    <property type="entry name" value="Integrase_SAM-like_N"/>
</dbReference>
<feature type="domain" description="Core-binding (CB)" evidence="8">
    <location>
        <begin position="54"/>
        <end position="136"/>
    </location>
</feature>
<dbReference type="InterPro" id="IPR028259">
    <property type="entry name" value="AP2-like_int_N"/>
</dbReference>
<dbReference type="GO" id="GO:0003677">
    <property type="term" value="F:DNA binding"/>
    <property type="evidence" value="ECO:0007669"/>
    <property type="project" value="UniProtKB-UniRule"/>
</dbReference>
<evidence type="ECO:0000256" key="2">
    <source>
        <dbReference type="ARBA" id="ARBA00008857"/>
    </source>
</evidence>
<evidence type="ECO:0000313" key="10">
    <source>
        <dbReference type="Proteomes" id="UP000283701"/>
    </source>
</evidence>
<accession>A0A3R6H3I7</accession>
<evidence type="ECO:0000313" key="9">
    <source>
        <dbReference type="EMBL" id="RHF85490.1"/>
    </source>
</evidence>
<dbReference type="Proteomes" id="UP000283701">
    <property type="component" value="Unassembled WGS sequence"/>
</dbReference>
<dbReference type="Gene3D" id="1.10.443.10">
    <property type="entry name" value="Intergrase catalytic core"/>
    <property type="match status" value="1"/>
</dbReference>
<dbReference type="SUPFAM" id="SSF56349">
    <property type="entry name" value="DNA breaking-rejoining enzymes"/>
    <property type="match status" value="1"/>
</dbReference>
<sequence>MPTTRDGKTWRCQFYYEDWQGVRHKKNKRGFKTKAEAEEWERNFRQQQRKDLDINFENFVEIYFADVENRLRESTIKNKRYVFDLKVTPYFKKKKMCEIKTSDIRAWQNELIKQGYAPTYLKSINNQLAALFNYAVRYYDLNDNPCRKAGSIGKSKADDMEFWTKQEFKQFLPSMDKKPEARMAFMLLYWTGMRIGELLALTYEDIDLEKRIISISKSYQRLDGKDVITPPKTPKSNRKITIPPFLTEELKEYCSHLYGIMSNERMFRFTKSYMEHEIVRGIKETGVKRIRIHDLRHSHASLLVELGFQPLAIAERLGHEKIETTLNTYSHLYPNKQAELADRLELENEEDEL</sequence>
<reference evidence="9 10" key="1">
    <citation type="submission" date="2018-08" db="EMBL/GenBank/DDBJ databases">
        <title>A genome reference for cultivated species of the human gut microbiota.</title>
        <authorList>
            <person name="Zou Y."/>
            <person name="Xue W."/>
            <person name="Luo G."/>
        </authorList>
    </citation>
    <scope>NUCLEOTIDE SEQUENCE [LARGE SCALE GENOMIC DNA]</scope>
    <source>
        <strain evidence="9 10">AM23-23AC</strain>
    </source>
</reference>
<dbReference type="Pfam" id="PF14657">
    <property type="entry name" value="Arm-DNA-bind_4"/>
    <property type="match status" value="1"/>
</dbReference>
<dbReference type="PROSITE" id="PS51900">
    <property type="entry name" value="CB"/>
    <property type="match status" value="1"/>
</dbReference>
<dbReference type="GO" id="GO:0006310">
    <property type="term" value="P:DNA recombination"/>
    <property type="evidence" value="ECO:0007669"/>
    <property type="project" value="UniProtKB-KW"/>
</dbReference>
<evidence type="ECO:0000256" key="3">
    <source>
        <dbReference type="ARBA" id="ARBA00022908"/>
    </source>
</evidence>
<name>A0A3R6H3I7_9FIRM</name>
<evidence type="ECO:0000259" key="8">
    <source>
        <dbReference type="PROSITE" id="PS51900"/>
    </source>
</evidence>
<dbReference type="Pfam" id="PF00589">
    <property type="entry name" value="Phage_integrase"/>
    <property type="match status" value="1"/>
</dbReference>
<comment type="function">
    <text evidence="1">Site-specific tyrosine recombinase, which acts by catalyzing the cutting and rejoining of the recombining DNA molecules.</text>
</comment>
<dbReference type="AlphaFoldDB" id="A0A3R6H3I7"/>
<dbReference type="InterPro" id="IPR002104">
    <property type="entry name" value="Integrase_catalytic"/>
</dbReference>
<proteinExistence type="inferred from homology"/>
<keyword evidence="5" id="KW-0233">DNA recombination</keyword>
<dbReference type="InterPro" id="IPR011010">
    <property type="entry name" value="DNA_brk_join_enz"/>
</dbReference>
<dbReference type="GO" id="GO:0015074">
    <property type="term" value="P:DNA integration"/>
    <property type="evidence" value="ECO:0007669"/>
    <property type="project" value="UniProtKB-KW"/>
</dbReference>
<dbReference type="EMBL" id="QRHP01000004">
    <property type="protein sequence ID" value="RHF85490.1"/>
    <property type="molecule type" value="Genomic_DNA"/>
</dbReference>